<dbReference type="EMBL" id="MN740672">
    <property type="protein sequence ID" value="QHU07069.1"/>
    <property type="molecule type" value="Genomic_DNA"/>
</dbReference>
<evidence type="ECO:0000313" key="1">
    <source>
        <dbReference type="EMBL" id="QHU07069.1"/>
    </source>
</evidence>
<proteinExistence type="predicted"/>
<name>A0A6C0JNA7_9ZZZZ</name>
<accession>A0A6C0JNA7</accession>
<organism evidence="1">
    <name type="scientific">viral metagenome</name>
    <dbReference type="NCBI Taxonomy" id="1070528"/>
    <lineage>
        <taxon>unclassified sequences</taxon>
        <taxon>metagenomes</taxon>
        <taxon>organismal metagenomes</taxon>
    </lineage>
</organism>
<dbReference type="AlphaFoldDB" id="A0A6C0JNA7"/>
<sequence length="56" mass="6397">MINQCVNVIQDILEKTVLNPILQLGAMNLMELNGTLLLQFKKQKIFAEKILVNVKE</sequence>
<protein>
    <submittedName>
        <fullName evidence="1">Uncharacterized protein</fullName>
    </submittedName>
</protein>
<reference evidence="1" key="1">
    <citation type="journal article" date="2020" name="Nature">
        <title>Giant virus diversity and host interactions through global metagenomics.</title>
        <authorList>
            <person name="Schulz F."/>
            <person name="Roux S."/>
            <person name="Paez-Espino D."/>
            <person name="Jungbluth S."/>
            <person name="Walsh D.A."/>
            <person name="Denef V.J."/>
            <person name="McMahon K.D."/>
            <person name="Konstantinidis K.T."/>
            <person name="Eloe-Fadrosh E.A."/>
            <person name="Kyrpides N.C."/>
            <person name="Woyke T."/>
        </authorList>
    </citation>
    <scope>NUCLEOTIDE SEQUENCE</scope>
    <source>
        <strain evidence="1">GVMAG-S-1038524-41</strain>
    </source>
</reference>